<dbReference type="InterPro" id="IPR038765">
    <property type="entry name" value="Papain-like_cys_pep_sf"/>
</dbReference>
<evidence type="ECO:0000256" key="1">
    <source>
        <dbReference type="ARBA" id="ARBA00005234"/>
    </source>
</evidence>
<evidence type="ECO:0000313" key="8">
    <source>
        <dbReference type="RefSeq" id="NP_001106812.1"/>
    </source>
</evidence>
<dbReference type="Pfam" id="PF02902">
    <property type="entry name" value="Peptidase_C48"/>
    <property type="match status" value="1"/>
</dbReference>
<evidence type="ECO:0000256" key="3">
    <source>
        <dbReference type="ARBA" id="ARBA00022801"/>
    </source>
</evidence>
<keyword evidence="3" id="KW-0378">Hydrolase</keyword>
<keyword evidence="7" id="KW-1185">Reference proteome</keyword>
<evidence type="ECO:0000256" key="2">
    <source>
        <dbReference type="ARBA" id="ARBA00022670"/>
    </source>
</evidence>
<dbReference type="SUPFAM" id="SSF54001">
    <property type="entry name" value="Cysteine proteinases"/>
    <property type="match status" value="1"/>
</dbReference>
<gene>
    <name evidence="6 8 9" type="primary">si:dkey-13e3.1</name>
</gene>
<reference evidence="7" key="3">
    <citation type="journal article" date="2013" name="Nature">
        <title>The zebrafish reference genome sequence and its relationship to the human genome.</title>
        <authorList>
            <consortium name="Genome Reference Consortium Zebrafish"/>
            <person name="Howe K."/>
            <person name="Clark M.D."/>
            <person name="Torroja C.F."/>
            <person name="Torrance J."/>
            <person name="Berthelot C."/>
            <person name="Muffato M."/>
            <person name="Collins J.E."/>
            <person name="Humphray S."/>
            <person name="McLaren K."/>
            <person name="Matthews L."/>
            <person name="McLaren S."/>
            <person name="Sealy I."/>
            <person name="Caccamo M."/>
            <person name="Churcher C."/>
            <person name="Scott C."/>
            <person name="Barrett J.C."/>
            <person name="Koch R."/>
            <person name="Rauch G.J."/>
            <person name="White S."/>
            <person name="Chow W."/>
            <person name="Kilian B."/>
            <person name="Quintais L.T."/>
            <person name="Guerra-Assuncao J.A."/>
            <person name="Zhou Y."/>
            <person name="Gu Y."/>
            <person name="Yen J."/>
            <person name="Vogel J.H."/>
            <person name="Eyre T."/>
            <person name="Redmond S."/>
            <person name="Banerjee R."/>
            <person name="Chi J."/>
            <person name="Fu B."/>
            <person name="Langley E."/>
            <person name="Maguire S.F."/>
            <person name="Laird G.K."/>
            <person name="Lloyd D."/>
            <person name="Kenyon E."/>
            <person name="Donaldson S."/>
            <person name="Sehra H."/>
            <person name="Almeida-King J."/>
            <person name="Loveland J."/>
            <person name="Trevanion S."/>
            <person name="Jones M."/>
            <person name="Quail M."/>
            <person name="Willey D."/>
            <person name="Hunt A."/>
            <person name="Burton J."/>
            <person name="Sims S."/>
            <person name="McLay K."/>
            <person name="Plumb B."/>
            <person name="Davis J."/>
            <person name="Clee C."/>
            <person name="Oliver K."/>
            <person name="Clark R."/>
            <person name="Riddle C."/>
            <person name="Elliot D."/>
            <person name="Eliott D."/>
            <person name="Threadgold G."/>
            <person name="Harden G."/>
            <person name="Ware D."/>
            <person name="Begum S."/>
            <person name="Mortimore B."/>
            <person name="Mortimer B."/>
            <person name="Kerry G."/>
            <person name="Heath P."/>
            <person name="Phillimore B."/>
            <person name="Tracey A."/>
            <person name="Corby N."/>
            <person name="Dunn M."/>
            <person name="Johnson C."/>
            <person name="Wood J."/>
            <person name="Clark S."/>
            <person name="Pelan S."/>
            <person name="Griffiths G."/>
            <person name="Smith M."/>
            <person name="Glithero R."/>
            <person name="Howden P."/>
            <person name="Barker N."/>
            <person name="Lloyd C."/>
            <person name="Stevens C."/>
            <person name="Harley J."/>
            <person name="Holt K."/>
            <person name="Panagiotidis G."/>
            <person name="Lovell J."/>
            <person name="Beasley H."/>
            <person name="Henderson C."/>
            <person name="Gordon D."/>
            <person name="Auger K."/>
            <person name="Wright D."/>
            <person name="Collins J."/>
            <person name="Raisen C."/>
            <person name="Dyer L."/>
            <person name="Leung K."/>
            <person name="Robertson L."/>
            <person name="Ambridge K."/>
            <person name="Leongamornlert D."/>
            <person name="McGuire S."/>
            <person name="Gilderthorp R."/>
            <person name="Griffiths C."/>
            <person name="Manthravadi D."/>
            <person name="Nichol S."/>
            <person name="Barker G."/>
            <person name="Whitehead S."/>
            <person name="Kay M."/>
            <person name="Brown J."/>
            <person name="Murnane C."/>
            <person name="Gray E."/>
            <person name="Humphries M."/>
            <person name="Sycamore N."/>
            <person name="Barker D."/>
            <person name="Saunders D."/>
            <person name="Wallis J."/>
            <person name="Babbage A."/>
            <person name="Hammond S."/>
            <person name="Mashreghi-Mohammadi M."/>
            <person name="Barr L."/>
            <person name="Martin S."/>
            <person name="Wray P."/>
            <person name="Ellington A."/>
            <person name="Matthews N."/>
            <person name="Ellwood M."/>
            <person name="Woodmansey R."/>
            <person name="Clark G."/>
            <person name="Cooper J."/>
            <person name="Cooper J."/>
            <person name="Tromans A."/>
            <person name="Grafham D."/>
            <person name="Skuce C."/>
            <person name="Pandian R."/>
            <person name="Andrews R."/>
            <person name="Harrison E."/>
            <person name="Kimberley A."/>
            <person name="Garnett J."/>
            <person name="Fosker N."/>
            <person name="Hall R."/>
            <person name="Garner P."/>
            <person name="Kelly D."/>
            <person name="Bird C."/>
            <person name="Palmer S."/>
            <person name="Gehring I."/>
            <person name="Berger A."/>
            <person name="Dooley C.M."/>
            <person name="Ersan-Urun Z."/>
            <person name="Eser C."/>
            <person name="Geiger H."/>
            <person name="Geisler M."/>
            <person name="Karotki L."/>
            <person name="Kirn A."/>
            <person name="Konantz J."/>
            <person name="Konantz M."/>
            <person name="Oberlander M."/>
            <person name="Rudolph-Geiger S."/>
            <person name="Teucke M."/>
            <person name="Lanz C."/>
            <person name="Raddatz G."/>
            <person name="Osoegawa K."/>
            <person name="Zhu B."/>
            <person name="Rapp A."/>
            <person name="Widaa S."/>
            <person name="Langford C."/>
            <person name="Yang F."/>
            <person name="Schuster S.C."/>
            <person name="Carter N.P."/>
            <person name="Harrow J."/>
            <person name="Ning Z."/>
            <person name="Herrero J."/>
            <person name="Searle S.M."/>
            <person name="Enright A."/>
            <person name="Geisler R."/>
            <person name="Plasterk R.H."/>
            <person name="Lee C."/>
            <person name="Westerfield M."/>
            <person name="de Jong P.J."/>
            <person name="Zon L.I."/>
            <person name="Postlethwait J.H."/>
            <person name="Nusslein-Volhard C."/>
            <person name="Hubbard T.J."/>
            <person name="Roest Crollius H."/>
            <person name="Rogers J."/>
            <person name="Stemple D.L."/>
        </authorList>
    </citation>
    <scope>NUCLEOTIDE SEQUENCE [LARGE SCALE GENOMIC DNA]</scope>
</reference>
<organism evidence="6">
    <name type="scientific">Danio rerio</name>
    <name type="common">Zebrafish</name>
    <name type="synonym">Brachydanio rerio</name>
    <dbReference type="NCBI Taxonomy" id="7955"/>
    <lineage>
        <taxon>Eukaryota</taxon>
        <taxon>Metazoa</taxon>
        <taxon>Chordata</taxon>
        <taxon>Craniata</taxon>
        <taxon>Vertebrata</taxon>
        <taxon>Euteleostomi</taxon>
        <taxon>Actinopterygii</taxon>
        <taxon>Neopterygii</taxon>
        <taxon>Teleostei</taxon>
        <taxon>Ostariophysi</taxon>
        <taxon>Cypriniformes</taxon>
        <taxon>Danionidae</taxon>
        <taxon>Danioninae</taxon>
        <taxon>Danio</taxon>
    </lineage>
</organism>
<feature type="domain" description="Ubiquitin-like protease family profile" evidence="5">
    <location>
        <begin position="156"/>
        <end position="196"/>
    </location>
</feature>
<comment type="similarity">
    <text evidence="1">Belongs to the peptidase C48 family.</text>
</comment>
<dbReference type="GO" id="GO:0008234">
    <property type="term" value="F:cysteine-type peptidase activity"/>
    <property type="evidence" value="ECO:0007669"/>
    <property type="project" value="InterPro"/>
</dbReference>
<evidence type="ECO:0000313" key="6">
    <source>
        <dbReference type="EMBL" id="AAI55603.1"/>
    </source>
</evidence>
<dbReference type="GO" id="GO:0006508">
    <property type="term" value="P:proteolysis"/>
    <property type="evidence" value="ECO:0007669"/>
    <property type="project" value="UniProtKB-KW"/>
</dbReference>
<dbReference type="RefSeq" id="NP_001106812.1">
    <property type="nucleotide sequence ID" value="NM_001113341.1"/>
</dbReference>
<evidence type="ECO:0000259" key="5">
    <source>
        <dbReference type="Pfam" id="PF02902"/>
    </source>
</evidence>
<proteinExistence type="evidence at transcript level"/>
<dbReference type="InterPro" id="IPR003653">
    <property type="entry name" value="Peptidase_C48_C"/>
</dbReference>
<protein>
    <submittedName>
        <fullName evidence="6">Si:dkey-13e3.1 protein</fullName>
    </submittedName>
    <submittedName>
        <fullName evidence="8">Uncharacterized protein LOC571594</fullName>
    </submittedName>
</protein>
<keyword evidence="4" id="KW-0472">Membrane</keyword>
<name>A9JRC1_DANRE</name>
<evidence type="ECO:0000256" key="4">
    <source>
        <dbReference type="SAM" id="Phobius"/>
    </source>
</evidence>
<accession>A9JRC1</accession>
<dbReference type="ZFIN" id="ZDB-GENE-060503-805">
    <property type="gene designation" value="si:dkey-13e3.1"/>
</dbReference>
<dbReference type="AlphaFoldDB" id="A9JRC1"/>
<keyword evidence="4" id="KW-0812">Transmembrane</keyword>
<dbReference type="KEGG" id="dre:571594"/>
<keyword evidence="4" id="KW-1133">Transmembrane helix</keyword>
<dbReference type="EMBL" id="BC155602">
    <property type="protein sequence ID" value="AAI55603.1"/>
    <property type="molecule type" value="mRNA"/>
</dbReference>
<evidence type="ECO:0000313" key="7">
    <source>
        <dbReference type="Proteomes" id="UP000000437"/>
    </source>
</evidence>
<feature type="transmembrane region" description="Helical" evidence="4">
    <location>
        <begin position="177"/>
        <end position="207"/>
    </location>
</feature>
<dbReference type="GeneID" id="571594"/>
<dbReference type="PhylomeDB" id="A9JRC1"/>
<reference evidence="8" key="4">
    <citation type="submission" date="2025-04" db="UniProtKB">
        <authorList>
            <consortium name="RefSeq"/>
        </authorList>
    </citation>
    <scope>IDENTIFICATION</scope>
</reference>
<dbReference type="OrthoDB" id="8187670at2759"/>
<dbReference type="Proteomes" id="UP000000437">
    <property type="component" value="Chromosome 4"/>
</dbReference>
<reference evidence="6" key="2">
    <citation type="submission" date="2007-12" db="EMBL/GenBank/DDBJ databases">
        <authorList>
            <consortium name="NIH - Zebrafish Gene Collection (ZGC) project"/>
        </authorList>
    </citation>
    <scope>NUCLEOTIDE SEQUENCE [LARGE SCALE MRNA]</scope>
    <source>
        <tissue evidence="6">Whole</tissue>
    </source>
</reference>
<evidence type="ECO:0000313" key="9">
    <source>
        <dbReference type="ZFIN" id="ZDB-GENE-060503-805"/>
    </source>
</evidence>
<dbReference type="AGR" id="ZFIN:ZDB-GENE-060503-805"/>
<keyword evidence="2" id="KW-0645">Protease</keyword>
<reference evidence="8" key="1">
    <citation type="journal article" date="2002" name="Proc. Natl. Acad. Sci. U.S.A.">
        <title>Generation and initial analysis of more than 15,000 full-length human and mouse cDNA sequences.</title>
        <authorList>
            <consortium name="Mammalian Gene Collection Program Team"/>
            <person name="Strausberg R.L."/>
            <person name="Feingold E.A."/>
            <person name="Grouse L.H."/>
            <person name="Derge J.G."/>
            <person name="Klausner R.D."/>
            <person name="Collins F.S."/>
            <person name="Wagner L."/>
            <person name="Shenmen C.M."/>
            <person name="Schuler G.D."/>
            <person name="Altschul S.F."/>
            <person name="Zeeberg B."/>
            <person name="Buetow K.H."/>
            <person name="Schaefer C.F."/>
            <person name="Bhat N.K."/>
            <person name="Hopkins R.F."/>
            <person name="Jordan H."/>
            <person name="Moore T."/>
            <person name="Max S.I."/>
            <person name="Wang J."/>
            <person name="Hsieh F."/>
            <person name="Diatchenko L."/>
            <person name="Marusina K."/>
            <person name="Farmer A.A."/>
            <person name="Rubin G.M."/>
            <person name="Hong L."/>
            <person name="Stapleton M."/>
            <person name="Soares M.B."/>
            <person name="Bonaldo M.F."/>
            <person name="Casavant T.L."/>
            <person name="Scheetz T.E."/>
            <person name="Brownstein M.J."/>
            <person name="Usdin T.B."/>
            <person name="Toshiyuki S."/>
            <person name="Carninci P."/>
            <person name="Prange C."/>
            <person name="Raha S.S."/>
            <person name="Loquellano N.A."/>
            <person name="Peters G.J."/>
            <person name="Abramson R.D."/>
            <person name="Mullahy S.J."/>
            <person name="Bosak S.A."/>
            <person name="McEwan P.J."/>
            <person name="McKernan K.J."/>
            <person name="Malek J.A."/>
            <person name="Gunaratne P.H."/>
            <person name="Richards S."/>
            <person name="Worley K.C."/>
            <person name="Hale S."/>
            <person name="Garcia A.M."/>
            <person name="Gay L.J."/>
            <person name="Hulyk S.W."/>
            <person name="Villalon D.K."/>
            <person name="Muzny D.M."/>
            <person name="Sodergren E.J."/>
            <person name="Lu X."/>
            <person name="Gibbs R.A."/>
            <person name="Fahey J."/>
            <person name="Helton E."/>
            <person name="Ketteman M."/>
            <person name="Madan A."/>
            <person name="Rodrigues S."/>
            <person name="Sanchez A."/>
            <person name="Whiting M."/>
            <person name="Madan A."/>
            <person name="Young A.C."/>
            <person name="Shevchenko Y."/>
            <person name="Bouffard G.G."/>
            <person name="Blakesley R.W."/>
            <person name="Touchman J.W."/>
            <person name="Green E.D."/>
            <person name="Dickson M.C."/>
            <person name="Rodriguez A.C."/>
            <person name="Grimwood J."/>
            <person name="Schmutz J."/>
            <person name="Myers R.M."/>
            <person name="Butterfield Y.S."/>
            <person name="Krzywinski M.I."/>
            <person name="Skalska U."/>
            <person name="Smailus D.E."/>
            <person name="Schnerch A."/>
            <person name="Schein J.E."/>
            <person name="Jones S.J."/>
            <person name="Marra M.A."/>
        </authorList>
    </citation>
    <scope>NUCLEOTIDE SEQUENCE</scope>
</reference>
<sequence length="222" mass="25136">MATTADLTKEAEPRIVEIADEDSAKSCKKPHNPLEDKLLRYIRDTERLADEVIVKEGAICLTRADFLTLGVRREMECEIGNACMILIYEEARAHGNNIYIADLYVVATWKSSKDPVAYFPNNADLMDALVLPAWIQATVSDHYVNIAQSLNPAQWTEVTGLNIGVLPQQNNSNDCGIFMLMYALYTVLDIPFNFSQVVFYILLLYIFNKVLYCWPLNSNNTN</sequence>
<dbReference type="Gene3D" id="3.40.395.10">
    <property type="entry name" value="Adenoviral Proteinase, Chain A"/>
    <property type="match status" value="1"/>
</dbReference>